<gene>
    <name evidence="2" type="ORF">Tci_861645</name>
</gene>
<feature type="compositionally biased region" description="Acidic residues" evidence="1">
    <location>
        <begin position="25"/>
        <end position="35"/>
    </location>
</feature>
<dbReference type="AlphaFoldDB" id="A0A699RTN4"/>
<feature type="non-terminal residue" evidence="2">
    <location>
        <position position="70"/>
    </location>
</feature>
<sequence>MRRVGKEFFGIETPLFEGMLVEQEIEEEGDVDEHVEDVTAGDEAQGDDTVAHGEVPTVTQEPSIPSPTLT</sequence>
<feature type="region of interest" description="Disordered" evidence="1">
    <location>
        <begin position="25"/>
        <end position="70"/>
    </location>
</feature>
<protein>
    <submittedName>
        <fullName evidence="2">Uncharacterized protein</fullName>
    </submittedName>
</protein>
<comment type="caution">
    <text evidence="2">The sequence shown here is derived from an EMBL/GenBank/DDBJ whole genome shotgun (WGS) entry which is preliminary data.</text>
</comment>
<evidence type="ECO:0000313" key="2">
    <source>
        <dbReference type="EMBL" id="GFC89675.1"/>
    </source>
</evidence>
<reference evidence="2" key="1">
    <citation type="journal article" date="2019" name="Sci. Rep.">
        <title>Draft genome of Tanacetum cinerariifolium, the natural source of mosquito coil.</title>
        <authorList>
            <person name="Yamashiro T."/>
            <person name="Shiraishi A."/>
            <person name="Satake H."/>
            <person name="Nakayama K."/>
        </authorList>
    </citation>
    <scope>NUCLEOTIDE SEQUENCE</scope>
</reference>
<evidence type="ECO:0000256" key="1">
    <source>
        <dbReference type="SAM" id="MobiDB-lite"/>
    </source>
</evidence>
<accession>A0A699RTN4</accession>
<name>A0A699RTN4_TANCI</name>
<feature type="compositionally biased region" description="Polar residues" evidence="1">
    <location>
        <begin position="57"/>
        <end position="70"/>
    </location>
</feature>
<proteinExistence type="predicted"/>
<organism evidence="2">
    <name type="scientific">Tanacetum cinerariifolium</name>
    <name type="common">Dalmatian daisy</name>
    <name type="synonym">Chrysanthemum cinerariifolium</name>
    <dbReference type="NCBI Taxonomy" id="118510"/>
    <lineage>
        <taxon>Eukaryota</taxon>
        <taxon>Viridiplantae</taxon>
        <taxon>Streptophyta</taxon>
        <taxon>Embryophyta</taxon>
        <taxon>Tracheophyta</taxon>
        <taxon>Spermatophyta</taxon>
        <taxon>Magnoliopsida</taxon>
        <taxon>eudicotyledons</taxon>
        <taxon>Gunneridae</taxon>
        <taxon>Pentapetalae</taxon>
        <taxon>asterids</taxon>
        <taxon>campanulids</taxon>
        <taxon>Asterales</taxon>
        <taxon>Asteraceae</taxon>
        <taxon>Asteroideae</taxon>
        <taxon>Anthemideae</taxon>
        <taxon>Anthemidinae</taxon>
        <taxon>Tanacetum</taxon>
    </lineage>
</organism>
<dbReference type="EMBL" id="BKCJ011122137">
    <property type="protein sequence ID" value="GFC89675.1"/>
    <property type="molecule type" value="Genomic_DNA"/>
</dbReference>